<dbReference type="InterPro" id="IPR000682">
    <property type="entry name" value="PCMT"/>
</dbReference>
<reference evidence="12" key="1">
    <citation type="submission" date="2021-10" db="EMBL/GenBank/DDBJ databases">
        <title>Streptomonospora sp. nov., isolated from mangrove soil.</title>
        <authorList>
            <person name="Chen X."/>
            <person name="Ge X."/>
            <person name="Liu W."/>
        </authorList>
    </citation>
    <scope>NUCLEOTIDE SEQUENCE</scope>
    <source>
        <strain evidence="12">S1-112</strain>
    </source>
</reference>
<dbReference type="AlphaFoldDB" id="A0A9X3NIV0"/>
<dbReference type="PANTHER" id="PTHR11579:SF0">
    <property type="entry name" value="PROTEIN-L-ISOASPARTATE(D-ASPARTATE) O-METHYLTRANSFERASE"/>
    <property type="match status" value="1"/>
</dbReference>
<keyword evidence="8" id="KW-0949">S-adenosyl-L-methionine</keyword>
<evidence type="ECO:0000256" key="1">
    <source>
        <dbReference type="ARBA" id="ARBA00004496"/>
    </source>
</evidence>
<comment type="subcellular location">
    <subcellularLocation>
        <location evidence="1">Cytoplasm</location>
    </subcellularLocation>
</comment>
<evidence type="ECO:0000256" key="11">
    <source>
        <dbReference type="ARBA" id="ARBA00031350"/>
    </source>
</evidence>
<dbReference type="InterPro" id="IPR029063">
    <property type="entry name" value="SAM-dependent_MTases_sf"/>
</dbReference>
<keyword evidence="7" id="KW-0808">Transferase</keyword>
<evidence type="ECO:0000313" key="12">
    <source>
        <dbReference type="EMBL" id="MDA0564502.1"/>
    </source>
</evidence>
<dbReference type="EC" id="2.1.1.77" evidence="3"/>
<accession>A0A9X3NIV0</accession>
<evidence type="ECO:0000256" key="10">
    <source>
        <dbReference type="ARBA" id="ARBA00031323"/>
    </source>
</evidence>
<dbReference type="Pfam" id="PF01135">
    <property type="entry name" value="PCMT"/>
    <property type="match status" value="1"/>
</dbReference>
<dbReference type="SUPFAM" id="SSF53335">
    <property type="entry name" value="S-adenosyl-L-methionine-dependent methyltransferases"/>
    <property type="match status" value="1"/>
</dbReference>
<dbReference type="Proteomes" id="UP001140076">
    <property type="component" value="Unassembled WGS sequence"/>
</dbReference>
<proteinExistence type="inferred from homology"/>
<dbReference type="RefSeq" id="WP_270071789.1">
    <property type="nucleotide sequence ID" value="NZ_JAJAQC010000012.1"/>
</dbReference>
<keyword evidence="6 12" id="KW-0489">Methyltransferase</keyword>
<organism evidence="12 13">
    <name type="scientific">Streptomonospora mangrovi</name>
    <dbReference type="NCBI Taxonomy" id="2883123"/>
    <lineage>
        <taxon>Bacteria</taxon>
        <taxon>Bacillati</taxon>
        <taxon>Actinomycetota</taxon>
        <taxon>Actinomycetes</taxon>
        <taxon>Streptosporangiales</taxon>
        <taxon>Nocardiopsidaceae</taxon>
        <taxon>Streptomonospora</taxon>
    </lineage>
</organism>
<keyword evidence="5" id="KW-0963">Cytoplasm</keyword>
<dbReference type="GO" id="GO:0004719">
    <property type="term" value="F:protein-L-isoaspartate (D-aspartate) O-methyltransferase activity"/>
    <property type="evidence" value="ECO:0007669"/>
    <property type="project" value="UniProtKB-EC"/>
</dbReference>
<evidence type="ECO:0000256" key="9">
    <source>
        <dbReference type="ARBA" id="ARBA00030757"/>
    </source>
</evidence>
<protein>
    <recommendedName>
        <fullName evidence="4">Protein-L-isoaspartate O-methyltransferase</fullName>
        <ecNumber evidence="3">2.1.1.77</ecNumber>
    </recommendedName>
    <alternativeName>
        <fullName evidence="11">L-isoaspartyl protein carboxyl methyltransferase</fullName>
    </alternativeName>
    <alternativeName>
        <fullName evidence="9">Protein L-isoaspartyl methyltransferase</fullName>
    </alternativeName>
    <alternativeName>
        <fullName evidence="10">Protein-beta-aspartate methyltransferase</fullName>
    </alternativeName>
</protein>
<dbReference type="GO" id="GO:0005737">
    <property type="term" value="C:cytoplasm"/>
    <property type="evidence" value="ECO:0007669"/>
    <property type="project" value="UniProtKB-SubCell"/>
</dbReference>
<evidence type="ECO:0000256" key="2">
    <source>
        <dbReference type="ARBA" id="ARBA00005369"/>
    </source>
</evidence>
<dbReference type="EMBL" id="JAJAQC010000012">
    <property type="protein sequence ID" value="MDA0564502.1"/>
    <property type="molecule type" value="Genomic_DNA"/>
</dbReference>
<dbReference type="GO" id="GO:0032259">
    <property type="term" value="P:methylation"/>
    <property type="evidence" value="ECO:0007669"/>
    <property type="project" value="UniProtKB-KW"/>
</dbReference>
<evidence type="ECO:0000256" key="6">
    <source>
        <dbReference type="ARBA" id="ARBA00022603"/>
    </source>
</evidence>
<evidence type="ECO:0000256" key="7">
    <source>
        <dbReference type="ARBA" id="ARBA00022679"/>
    </source>
</evidence>
<evidence type="ECO:0000256" key="3">
    <source>
        <dbReference type="ARBA" id="ARBA00011890"/>
    </source>
</evidence>
<gene>
    <name evidence="12" type="ORF">LG943_09205</name>
</gene>
<keyword evidence="13" id="KW-1185">Reference proteome</keyword>
<evidence type="ECO:0000256" key="8">
    <source>
        <dbReference type="ARBA" id="ARBA00022691"/>
    </source>
</evidence>
<sequence>MADDLVARLRAAGAIGPDWTEAFAHAPRARFIPDTVWDLGRNRVDRAAAPERWRELVETDAAIVTQFDDGDGSGRGYVTSSASMPSLVALMLRELAVEAGMRVLEIGTGTGWTAALLSARLGDERVTTVEVDPALAGRARAALAAAGFHPCAVVGDGTAGWPERAPFDRVIATAAVRWVPHAWVAQTRPGGRILTPWGTAFHNGTLLRLEVAGDGTAHGHFDGDAGFMWVRGQRTPHGAVEDRVLPGHDYAETATALHPYEAVGDFDASFAVGLRVPDTACTVVCDGDDPASECFTVYLAAPEADSWASWRVTPDTVGAYRVRQHGRRRLFDEVAAAYAWWVGAGRPAHSRFGVTVGPAGQRVWMATGRGERGRRVPVADRGR</sequence>
<name>A0A9X3NIV0_9ACTN</name>
<dbReference type="PANTHER" id="PTHR11579">
    <property type="entry name" value="PROTEIN-L-ISOASPARTATE O-METHYLTRANSFERASE"/>
    <property type="match status" value="1"/>
</dbReference>
<dbReference type="CDD" id="cd02440">
    <property type="entry name" value="AdoMet_MTases"/>
    <property type="match status" value="1"/>
</dbReference>
<comment type="similarity">
    <text evidence="2">Belongs to the methyltransferase superfamily. L-isoaspartyl/D-aspartyl protein methyltransferase family.</text>
</comment>
<evidence type="ECO:0000256" key="4">
    <source>
        <dbReference type="ARBA" id="ARBA00013346"/>
    </source>
</evidence>
<evidence type="ECO:0000256" key="5">
    <source>
        <dbReference type="ARBA" id="ARBA00022490"/>
    </source>
</evidence>
<comment type="caution">
    <text evidence="12">The sequence shown here is derived from an EMBL/GenBank/DDBJ whole genome shotgun (WGS) entry which is preliminary data.</text>
</comment>
<dbReference type="Gene3D" id="3.40.50.150">
    <property type="entry name" value="Vaccinia Virus protein VP39"/>
    <property type="match status" value="1"/>
</dbReference>
<evidence type="ECO:0000313" key="13">
    <source>
        <dbReference type="Proteomes" id="UP001140076"/>
    </source>
</evidence>